<dbReference type="WBParaSite" id="NBR_0001547801-mRNA-1">
    <property type="protein sequence ID" value="NBR_0001547801-mRNA-1"/>
    <property type="gene ID" value="NBR_0001547801"/>
</dbReference>
<dbReference type="Proteomes" id="UP000271162">
    <property type="component" value="Unassembled WGS sequence"/>
</dbReference>
<name>A0A0N4YFE8_NIPBR</name>
<keyword evidence="2" id="KW-1185">Reference proteome</keyword>
<evidence type="ECO:0000313" key="3">
    <source>
        <dbReference type="WBParaSite" id="NBR_0001547801-mRNA-1"/>
    </source>
</evidence>
<accession>A0A0N4YFE8</accession>
<dbReference type="EMBL" id="UYSL01021756">
    <property type="protein sequence ID" value="VDL79073.1"/>
    <property type="molecule type" value="Genomic_DNA"/>
</dbReference>
<dbReference type="AlphaFoldDB" id="A0A0N4YFE8"/>
<sequence length="96" mass="10613">MNSDGSVVIAAYPQTFYGAGPYAQAAPFDPSPQKSAQIPEVSKLEPTGTAFGCYDGSDRERRRCNRVIVMNHETLKTVYGLLTMTMFTSLDPHRPR</sequence>
<evidence type="ECO:0000313" key="2">
    <source>
        <dbReference type="Proteomes" id="UP000271162"/>
    </source>
</evidence>
<reference evidence="3" key="1">
    <citation type="submission" date="2017-02" db="UniProtKB">
        <authorList>
            <consortium name="WormBaseParasite"/>
        </authorList>
    </citation>
    <scope>IDENTIFICATION</scope>
</reference>
<evidence type="ECO:0000313" key="1">
    <source>
        <dbReference type="EMBL" id="VDL79073.1"/>
    </source>
</evidence>
<reference evidence="1 2" key="2">
    <citation type="submission" date="2018-11" db="EMBL/GenBank/DDBJ databases">
        <authorList>
            <consortium name="Pathogen Informatics"/>
        </authorList>
    </citation>
    <scope>NUCLEOTIDE SEQUENCE [LARGE SCALE GENOMIC DNA]</scope>
</reference>
<gene>
    <name evidence="1" type="ORF">NBR_LOCUS15479</name>
</gene>
<protein>
    <submittedName>
        <fullName evidence="1 3">Uncharacterized protein</fullName>
    </submittedName>
</protein>
<proteinExistence type="predicted"/>
<organism evidence="3">
    <name type="scientific">Nippostrongylus brasiliensis</name>
    <name type="common">Rat hookworm</name>
    <dbReference type="NCBI Taxonomy" id="27835"/>
    <lineage>
        <taxon>Eukaryota</taxon>
        <taxon>Metazoa</taxon>
        <taxon>Ecdysozoa</taxon>
        <taxon>Nematoda</taxon>
        <taxon>Chromadorea</taxon>
        <taxon>Rhabditida</taxon>
        <taxon>Rhabditina</taxon>
        <taxon>Rhabditomorpha</taxon>
        <taxon>Strongyloidea</taxon>
        <taxon>Heligmosomidae</taxon>
        <taxon>Nippostrongylus</taxon>
    </lineage>
</organism>